<evidence type="ECO:0000256" key="1">
    <source>
        <dbReference type="ARBA" id="ARBA00004141"/>
    </source>
</evidence>
<feature type="transmembrane region" description="Helical" evidence="6">
    <location>
        <begin position="591"/>
        <end position="615"/>
    </location>
</feature>
<accession>A0ABS7KWU6</accession>
<feature type="transmembrane region" description="Helical" evidence="6">
    <location>
        <begin position="672"/>
        <end position="697"/>
    </location>
</feature>
<evidence type="ECO:0000256" key="3">
    <source>
        <dbReference type="ARBA" id="ARBA00022989"/>
    </source>
</evidence>
<proteinExistence type="predicted"/>
<dbReference type="PANTHER" id="PTHR43077">
    <property type="entry name" value="TRANSPORT PERMEASE YVFS-RELATED"/>
    <property type="match status" value="1"/>
</dbReference>
<dbReference type="InterPro" id="IPR013525">
    <property type="entry name" value="ABC2_TM"/>
</dbReference>
<dbReference type="InterPro" id="IPR017501">
    <property type="entry name" value="Phage_infect_YhgE_C"/>
</dbReference>
<feature type="domain" description="ABC-2 type transporter transmembrane" evidence="7">
    <location>
        <begin position="32"/>
        <end position="696"/>
    </location>
</feature>
<sequence>MKNILSVFKRDMRAIIKNPVAMLIIAGVCVIPSLYAWVNIEACWNPYENTSTVPIAVVNNDKGTTIGSKEMNMGDEVVSELKNNKSIGWKFVNSKQANIGIIDGTYYAIIEIPENFSKDLTSLTTDSPKKPEITYKVDTKANPVAGKITEVAEGQLVNEIKSNFVSTVNKTVFSSLNQVGDKLEKNKDEIIQLKNAVININKNIDLILGALGDTSNNAKNLNTYLSSIKDTLPQITSGINTIQDSTKESKELTTYTKNTMNNSFNSLDINLNQIHSSGNKMSVLLESLNKALSSGTSEGVSTTISIMKQEISYMNGSIDNIVKFLNELNKKASNSKISDIISSLNNLKASLNNENDKLNDLDKSLQSTGKLNSNILSQLDSLNSSMNNKTNSVINEYNTNTKKALTGICDNYIKATEEANKLLGSSKGMVTNIDKLIGSALQGTSLTADTANDLKEKLEYFKGGIGELSKKLGEVSNDNLAAIVSILQSKPEVMGEYISNPFNIKDESIYKVANYGSGMAPIYSVLATWVGGLVLTSLLSTAVTEFEGSENLTIRQKYLGKFITFALLGSIQGFIIALGDKYLLGVQTVNTPLFILFGILCSLSFCTIIYTLVSLFGNIGKAIAIILMVIQIAGSGGTYPIEVDPKFFRVLQPFFPFTYGLGGFREAIAGPLISSVVLDIVMLIVFAAIALIIGILFKEKVCKQVKKFEDKFEESGIAE</sequence>
<feature type="coiled-coil region" evidence="5">
    <location>
        <begin position="176"/>
        <end position="203"/>
    </location>
</feature>
<dbReference type="Pfam" id="PF12698">
    <property type="entry name" value="ABC2_membrane_3"/>
    <property type="match status" value="1"/>
</dbReference>
<dbReference type="Proteomes" id="UP001299068">
    <property type="component" value="Unassembled WGS sequence"/>
</dbReference>
<keyword evidence="3 6" id="KW-1133">Transmembrane helix</keyword>
<dbReference type="NCBIfam" id="TIGR03061">
    <property type="entry name" value="pip_yhgE_Nterm"/>
    <property type="match status" value="1"/>
</dbReference>
<organism evidence="8 9">
    <name type="scientific">Clostridium sardiniense</name>
    <name type="common">Clostridium absonum</name>
    <dbReference type="NCBI Taxonomy" id="29369"/>
    <lineage>
        <taxon>Bacteria</taxon>
        <taxon>Bacillati</taxon>
        <taxon>Bacillota</taxon>
        <taxon>Clostridia</taxon>
        <taxon>Eubacteriales</taxon>
        <taxon>Clostridiaceae</taxon>
        <taxon>Clostridium</taxon>
    </lineage>
</organism>
<dbReference type="InterPro" id="IPR017500">
    <property type="entry name" value="Phage_infect_YhgE_N"/>
</dbReference>
<evidence type="ECO:0000256" key="6">
    <source>
        <dbReference type="SAM" id="Phobius"/>
    </source>
</evidence>
<evidence type="ECO:0000256" key="4">
    <source>
        <dbReference type="ARBA" id="ARBA00023136"/>
    </source>
</evidence>
<gene>
    <name evidence="8" type="ORF">K5V21_07310</name>
</gene>
<evidence type="ECO:0000256" key="5">
    <source>
        <dbReference type="SAM" id="Coils"/>
    </source>
</evidence>
<dbReference type="EMBL" id="JAIKTU010000005">
    <property type="protein sequence ID" value="MBY0755261.1"/>
    <property type="molecule type" value="Genomic_DNA"/>
</dbReference>
<feature type="transmembrane region" description="Helical" evidence="6">
    <location>
        <begin position="622"/>
        <end position="641"/>
    </location>
</feature>
<keyword evidence="2 6" id="KW-0812">Transmembrane</keyword>
<dbReference type="NCBIfam" id="TIGR03062">
    <property type="entry name" value="pip_yhgE_Cterm"/>
    <property type="match status" value="1"/>
</dbReference>
<evidence type="ECO:0000259" key="7">
    <source>
        <dbReference type="Pfam" id="PF12698"/>
    </source>
</evidence>
<dbReference type="PANTHER" id="PTHR43077:SF10">
    <property type="entry name" value="TRANSPORT PERMEASE PROTEIN"/>
    <property type="match status" value="1"/>
</dbReference>
<feature type="transmembrane region" description="Helical" evidence="6">
    <location>
        <begin position="522"/>
        <end position="546"/>
    </location>
</feature>
<evidence type="ECO:0000256" key="2">
    <source>
        <dbReference type="ARBA" id="ARBA00022692"/>
    </source>
</evidence>
<keyword evidence="4 6" id="KW-0472">Membrane</keyword>
<feature type="transmembrane region" description="Helical" evidence="6">
    <location>
        <begin position="558"/>
        <end position="579"/>
    </location>
</feature>
<evidence type="ECO:0000313" key="9">
    <source>
        <dbReference type="Proteomes" id="UP001299068"/>
    </source>
</evidence>
<protein>
    <submittedName>
        <fullName evidence="8">YhgE/Pip domain-containing protein</fullName>
    </submittedName>
</protein>
<dbReference type="InterPro" id="IPR051328">
    <property type="entry name" value="T7SS_ABC-Transporter"/>
</dbReference>
<name>A0ABS7KWU6_CLOSR</name>
<keyword evidence="5" id="KW-0175">Coiled coil</keyword>
<dbReference type="RefSeq" id="WP_221860399.1">
    <property type="nucleotide sequence ID" value="NZ_JAIKTU010000005.1"/>
</dbReference>
<keyword evidence="9" id="KW-1185">Reference proteome</keyword>
<feature type="transmembrane region" description="Helical" evidence="6">
    <location>
        <begin position="20"/>
        <end position="38"/>
    </location>
</feature>
<reference evidence="8 9" key="1">
    <citation type="journal article" date="2021" name="Cell Host Microbe">
        <title>in vivo commensal control of Clostridioides difficile virulence.</title>
        <authorList>
            <person name="Girinathan B.P."/>
            <person name="Dibenedetto N."/>
            <person name="Worley J.N."/>
            <person name="Peltier J."/>
            <person name="Arrieta-Ortiz M.L."/>
            <person name="Rupa Christinal Immanuel S."/>
            <person name="Lavin R."/>
            <person name="Delaney M.L."/>
            <person name="Cummins C."/>
            <person name="Hoffmann M."/>
            <person name="Luo Y."/>
            <person name="Gonzalez-Escalona N."/>
            <person name="Allard M."/>
            <person name="Onderdonk A.B."/>
            <person name="Gerber G.K."/>
            <person name="Sonenshein A.L."/>
            <person name="Baliga N."/>
            <person name="Dupuy B."/>
            <person name="Bry L."/>
        </authorList>
    </citation>
    <scope>NUCLEOTIDE SEQUENCE [LARGE SCALE GENOMIC DNA]</scope>
    <source>
        <strain evidence="8 9">DSM 599</strain>
    </source>
</reference>
<comment type="subcellular location">
    <subcellularLocation>
        <location evidence="1">Membrane</location>
        <topology evidence="1">Multi-pass membrane protein</topology>
    </subcellularLocation>
</comment>
<evidence type="ECO:0000313" key="8">
    <source>
        <dbReference type="EMBL" id="MBY0755261.1"/>
    </source>
</evidence>
<comment type="caution">
    <text evidence="8">The sequence shown here is derived from an EMBL/GenBank/DDBJ whole genome shotgun (WGS) entry which is preliminary data.</text>
</comment>
<dbReference type="Gene3D" id="3.40.1710.10">
    <property type="entry name" value="abc type-2 transporter like domain"/>
    <property type="match status" value="1"/>
</dbReference>